<dbReference type="PANTHER" id="PTHR31528">
    <property type="entry name" value="4-AMINO-5-HYDROXYMETHYL-2-METHYLPYRIMIDINE PHOSPHATE SYNTHASE THI11-RELATED"/>
    <property type="match status" value="1"/>
</dbReference>
<organism evidence="2 3">
    <name type="scientific">Phytohabitans rumicis</name>
    <dbReference type="NCBI Taxonomy" id="1076125"/>
    <lineage>
        <taxon>Bacteria</taxon>
        <taxon>Bacillati</taxon>
        <taxon>Actinomycetota</taxon>
        <taxon>Actinomycetes</taxon>
        <taxon>Micromonosporales</taxon>
        <taxon>Micromonosporaceae</taxon>
    </lineage>
</organism>
<reference evidence="2 3" key="1">
    <citation type="submission" date="2020-03" db="EMBL/GenBank/DDBJ databases">
        <title>Whole genome shotgun sequence of Phytohabitans rumicis NBRC 108638.</title>
        <authorList>
            <person name="Komaki H."/>
            <person name="Tamura T."/>
        </authorList>
    </citation>
    <scope>NUCLEOTIDE SEQUENCE [LARGE SCALE GENOMIC DNA]</scope>
    <source>
        <strain evidence="2 3">NBRC 108638</strain>
    </source>
</reference>
<dbReference type="SUPFAM" id="SSF53850">
    <property type="entry name" value="Periplasmic binding protein-like II"/>
    <property type="match status" value="1"/>
</dbReference>
<dbReference type="InterPro" id="IPR015168">
    <property type="entry name" value="SsuA/THI5"/>
</dbReference>
<protein>
    <submittedName>
        <fullName evidence="2">ABC transporter substrate-binding protein</fullName>
    </submittedName>
</protein>
<feature type="domain" description="SsuA/THI5-like" evidence="1">
    <location>
        <begin position="90"/>
        <end position="302"/>
    </location>
</feature>
<keyword evidence="3" id="KW-1185">Reference proteome</keyword>
<dbReference type="Proteomes" id="UP000482960">
    <property type="component" value="Unassembled WGS sequence"/>
</dbReference>
<dbReference type="Pfam" id="PF09084">
    <property type="entry name" value="NMT1"/>
    <property type="match status" value="1"/>
</dbReference>
<dbReference type="InterPro" id="IPR027939">
    <property type="entry name" value="NMT1/THI5"/>
</dbReference>
<dbReference type="AlphaFoldDB" id="A0A6V8LI71"/>
<evidence type="ECO:0000313" key="3">
    <source>
        <dbReference type="Proteomes" id="UP000482960"/>
    </source>
</evidence>
<sequence length="378" mass="40225">MAGFAGACPTKHIGLVGKLDHNDGIDAALTDTFQCVNRKNGSPLRLRHIAAITSAVLVLAACGDGGGTDDASDAPSSTQKVKVALDWTPNTNHTGLYVAQAKGFFAQHGLDVEIVQPGDADAASLLAAGKVQFAISAQESLTQARAQNVPLVSVAAIVQHNTSGFASPKAKDITRPAQYAGKTYGGYGGPVEEALLRTLVAADGGDASAVKVVNVGNADFFTATKKDIDFEWIFYGWTGVEAELRGEPVNIQYVKDYDKALDFYTPILITSENQISSSPDVVKSFVAATSEGYTYAADHSAESADVLLKAAPDLDKDLVTKSQEWLGPKYKDDAPRWGEQSAQVWTDFTAWLYEHKVITTQVDATKAYTNDFLPTANG</sequence>
<reference evidence="2 3" key="2">
    <citation type="submission" date="2020-03" db="EMBL/GenBank/DDBJ databases">
        <authorList>
            <person name="Ichikawa N."/>
            <person name="Kimura A."/>
            <person name="Kitahashi Y."/>
            <person name="Uohara A."/>
        </authorList>
    </citation>
    <scope>NUCLEOTIDE SEQUENCE [LARGE SCALE GENOMIC DNA]</scope>
    <source>
        <strain evidence="2 3">NBRC 108638</strain>
    </source>
</reference>
<evidence type="ECO:0000259" key="1">
    <source>
        <dbReference type="Pfam" id="PF09084"/>
    </source>
</evidence>
<dbReference type="EMBL" id="BLPG01000002">
    <property type="protein sequence ID" value="GFJ95884.1"/>
    <property type="molecule type" value="Genomic_DNA"/>
</dbReference>
<dbReference type="PANTHER" id="PTHR31528:SF3">
    <property type="entry name" value="THIAMINE BIOSYNTHESIS PROTEIN HI_0357-RELATED"/>
    <property type="match status" value="1"/>
</dbReference>
<accession>A0A6V8LI71</accession>
<evidence type="ECO:0000313" key="2">
    <source>
        <dbReference type="EMBL" id="GFJ95884.1"/>
    </source>
</evidence>
<proteinExistence type="predicted"/>
<comment type="caution">
    <text evidence="2">The sequence shown here is derived from an EMBL/GenBank/DDBJ whole genome shotgun (WGS) entry which is preliminary data.</text>
</comment>
<dbReference type="GO" id="GO:0009228">
    <property type="term" value="P:thiamine biosynthetic process"/>
    <property type="evidence" value="ECO:0007669"/>
    <property type="project" value="InterPro"/>
</dbReference>
<gene>
    <name evidence="2" type="ORF">Prum_095260</name>
</gene>
<dbReference type="Gene3D" id="3.40.190.10">
    <property type="entry name" value="Periplasmic binding protein-like II"/>
    <property type="match status" value="2"/>
</dbReference>
<name>A0A6V8LI71_9ACTN</name>